<accession>A0A6N3FTM5</accession>
<evidence type="ECO:0000313" key="1">
    <source>
        <dbReference type="EMBL" id="VYU55817.1"/>
    </source>
</evidence>
<organism evidence="1">
    <name type="scientific">Staphylococcus simulans</name>
    <dbReference type="NCBI Taxonomy" id="1286"/>
    <lineage>
        <taxon>Bacteria</taxon>
        <taxon>Bacillati</taxon>
        <taxon>Bacillota</taxon>
        <taxon>Bacilli</taxon>
        <taxon>Bacillales</taxon>
        <taxon>Staphylococcaceae</taxon>
        <taxon>Staphylococcus</taxon>
    </lineage>
</organism>
<name>A0A6N3FTM5_STASI</name>
<reference evidence="1" key="1">
    <citation type="submission" date="2019-11" db="EMBL/GenBank/DDBJ databases">
        <authorList>
            <person name="Feng L."/>
        </authorList>
    </citation>
    <scope>NUCLEOTIDE SEQUENCE</scope>
    <source>
        <strain evidence="1">SsimulansLFYP27</strain>
    </source>
</reference>
<proteinExistence type="predicted"/>
<sequence length="33" mass="3998">MPYFIQYILPLHEFTSITIYNFNLYFPLTGARL</sequence>
<dbReference type="EMBL" id="CACRUO010000068">
    <property type="protein sequence ID" value="VYU55817.1"/>
    <property type="molecule type" value="Genomic_DNA"/>
</dbReference>
<dbReference type="AlphaFoldDB" id="A0A6N3FTM5"/>
<gene>
    <name evidence="1" type="ORF">SSLFYP27_00266</name>
</gene>
<protein>
    <submittedName>
        <fullName evidence="1">Uncharacterized protein</fullName>
    </submittedName>
</protein>